<dbReference type="Gene3D" id="3.30.70.790">
    <property type="entry name" value="UreE, C-terminal domain"/>
    <property type="match status" value="1"/>
</dbReference>
<keyword evidence="3" id="KW-1185">Reference proteome</keyword>
<dbReference type="SUPFAM" id="SSF54913">
    <property type="entry name" value="GlnB-like"/>
    <property type="match status" value="1"/>
</dbReference>
<dbReference type="EMBL" id="BSPL01000017">
    <property type="protein sequence ID" value="GLS71547.1"/>
    <property type="molecule type" value="Genomic_DNA"/>
</dbReference>
<dbReference type="AlphaFoldDB" id="A0AA37WTX8"/>
<name>A0AA37WTX8_9HYPH</name>
<comment type="caution">
    <text evidence="2">The sequence shown here is derived from an EMBL/GenBank/DDBJ whole genome shotgun (WGS) entry which is preliminary data.</text>
</comment>
<dbReference type="Proteomes" id="UP001157440">
    <property type="component" value="Unassembled WGS sequence"/>
</dbReference>
<gene>
    <name evidence="2" type="ORF">GCM10007890_35600</name>
</gene>
<accession>A0AA37WTX8</accession>
<proteinExistence type="predicted"/>
<dbReference type="InterPro" id="IPR011322">
    <property type="entry name" value="N-reg_PII-like_a/b"/>
</dbReference>
<dbReference type="Pfam" id="PF09413">
    <property type="entry name" value="DUF2007"/>
    <property type="match status" value="1"/>
</dbReference>
<dbReference type="InterPro" id="IPR018551">
    <property type="entry name" value="DUF2007"/>
</dbReference>
<evidence type="ECO:0000259" key="1">
    <source>
        <dbReference type="Pfam" id="PF09413"/>
    </source>
</evidence>
<evidence type="ECO:0000313" key="3">
    <source>
        <dbReference type="Proteomes" id="UP001157440"/>
    </source>
</evidence>
<evidence type="ECO:0000313" key="2">
    <source>
        <dbReference type="EMBL" id="GLS71547.1"/>
    </source>
</evidence>
<reference evidence="3" key="1">
    <citation type="journal article" date="2019" name="Int. J. Syst. Evol. Microbiol.">
        <title>The Global Catalogue of Microorganisms (GCM) 10K type strain sequencing project: providing services to taxonomists for standard genome sequencing and annotation.</title>
        <authorList>
            <consortium name="The Broad Institute Genomics Platform"/>
            <consortium name="The Broad Institute Genome Sequencing Center for Infectious Disease"/>
            <person name="Wu L."/>
            <person name="Ma J."/>
        </authorList>
    </citation>
    <scope>NUCLEOTIDE SEQUENCE [LARGE SCALE GENOMIC DNA]</scope>
    <source>
        <strain evidence="3">NBRC 103632</strain>
    </source>
</reference>
<protein>
    <recommendedName>
        <fullName evidence="1">DUF2007 domain-containing protein</fullName>
    </recommendedName>
</protein>
<sequence>MPETRISRDESADPRSSDLGARPMIELIRANDVVLIGFARSVLEAAEIPVLVADSHMSLMEGSIGVFGQRLLVPRDHEAQARRLLVDAGIAHELRQP</sequence>
<organism evidence="2 3">
    <name type="scientific">Methylobacterium tardum</name>
    <dbReference type="NCBI Taxonomy" id="374432"/>
    <lineage>
        <taxon>Bacteria</taxon>
        <taxon>Pseudomonadati</taxon>
        <taxon>Pseudomonadota</taxon>
        <taxon>Alphaproteobacteria</taxon>
        <taxon>Hyphomicrobiales</taxon>
        <taxon>Methylobacteriaceae</taxon>
        <taxon>Methylobacterium</taxon>
    </lineage>
</organism>
<feature type="domain" description="DUF2007" evidence="1">
    <location>
        <begin position="24"/>
        <end position="88"/>
    </location>
</feature>